<evidence type="ECO:0000313" key="9">
    <source>
        <dbReference type="EMBL" id="RSM43162.1"/>
    </source>
</evidence>
<comment type="cofactor">
    <cofactor evidence="1">
        <name>Fe(2+)</name>
        <dbReference type="ChEBI" id="CHEBI:29033"/>
    </cofactor>
</comment>
<dbReference type="Proteomes" id="UP000286716">
    <property type="component" value="Unassembled WGS sequence"/>
</dbReference>
<name>A0A428WJG2_AMYBA</name>
<reference evidence="9 10" key="1">
    <citation type="submission" date="2018-05" db="EMBL/GenBank/DDBJ databases">
        <title>Evolution of GPA BGCs.</title>
        <authorList>
            <person name="Waglechner N."/>
            <person name="Wright G.D."/>
        </authorList>
    </citation>
    <scope>NUCLEOTIDE SEQUENCE [LARGE SCALE GENOMIC DNA]</scope>
    <source>
        <strain evidence="9 10">DSM 5908</strain>
    </source>
</reference>
<dbReference type="OrthoDB" id="5002379at2"/>
<keyword evidence="10" id="KW-1185">Reference proteome</keyword>
<dbReference type="AlphaFoldDB" id="A0A428WJG2"/>
<keyword evidence="3" id="KW-0662">Pyridine nucleotide biosynthesis</keyword>
<comment type="function">
    <text evidence="2">Catalyzes the oxidative ring opening of 3-hydroxyanthranilate to 2-amino-3-carboxymuconate semialdehyde, which spontaneously cyclizes to quinolinate.</text>
</comment>
<sequence length="200" mass="23114">MRPLESFSLQAWLDLNRTNMLLPITNQTIYKGNDTFIVMAVGGPNNRKDFHYNESEELFIQLSGDIEVGLYIDGKITIQEVKEGEMFLVPARQPHQPRRPANTMGIVIEKHRVPTERDGFLYFCNACNAKLFEQYFVLEDIIKQLPLVQRAFYNSLENRTCSACRHVTEQPEGWSDEVALLEEDNPYSEDPLTAIRGRSW</sequence>
<evidence type="ECO:0000256" key="1">
    <source>
        <dbReference type="ARBA" id="ARBA00001954"/>
    </source>
</evidence>
<keyword evidence="7" id="KW-0408">Iron</keyword>
<dbReference type="CDD" id="cd06123">
    <property type="entry name" value="cupin_HAO"/>
    <property type="match status" value="1"/>
</dbReference>
<gene>
    <name evidence="9" type="primary">nbaC</name>
    <name evidence="9" type="ORF">DMA12_19645</name>
</gene>
<proteinExistence type="predicted"/>
<protein>
    <recommendedName>
        <fullName evidence="8">3-hydroxyanthranilate 3,4-dioxygenase</fullName>
        <ecNumber evidence="8">1.13.11.6</ecNumber>
    </recommendedName>
</protein>
<evidence type="ECO:0000256" key="8">
    <source>
        <dbReference type="NCBIfam" id="TIGR03037"/>
    </source>
</evidence>
<dbReference type="PANTHER" id="PTHR15497">
    <property type="entry name" value="3-HYDROXYANTHRANILATE 3,4-DIOXYGENASE"/>
    <property type="match status" value="1"/>
</dbReference>
<evidence type="ECO:0000256" key="2">
    <source>
        <dbReference type="ARBA" id="ARBA00002752"/>
    </source>
</evidence>
<dbReference type="NCBIfam" id="TIGR03037">
    <property type="entry name" value="anthran_nbaC"/>
    <property type="match status" value="1"/>
</dbReference>
<evidence type="ECO:0000256" key="4">
    <source>
        <dbReference type="ARBA" id="ARBA00022723"/>
    </source>
</evidence>
<accession>A0A428WJG2</accession>
<evidence type="ECO:0000256" key="6">
    <source>
        <dbReference type="ARBA" id="ARBA00023002"/>
    </source>
</evidence>
<dbReference type="Pfam" id="PF06052">
    <property type="entry name" value="3-HAO"/>
    <property type="match status" value="1"/>
</dbReference>
<evidence type="ECO:0000256" key="7">
    <source>
        <dbReference type="ARBA" id="ARBA00023004"/>
    </source>
</evidence>
<dbReference type="EMBL" id="QHHU01000026">
    <property type="protein sequence ID" value="RSM43162.1"/>
    <property type="molecule type" value="Genomic_DNA"/>
</dbReference>
<dbReference type="GO" id="GO:0005506">
    <property type="term" value="F:iron ion binding"/>
    <property type="evidence" value="ECO:0007669"/>
    <property type="project" value="InterPro"/>
</dbReference>
<evidence type="ECO:0000256" key="5">
    <source>
        <dbReference type="ARBA" id="ARBA00022964"/>
    </source>
</evidence>
<keyword evidence="4" id="KW-0479">Metal-binding</keyword>
<evidence type="ECO:0000313" key="10">
    <source>
        <dbReference type="Proteomes" id="UP000286716"/>
    </source>
</evidence>
<dbReference type="EC" id="1.13.11.6" evidence="8"/>
<keyword evidence="5 9" id="KW-0223">Dioxygenase</keyword>
<evidence type="ECO:0000256" key="3">
    <source>
        <dbReference type="ARBA" id="ARBA00022642"/>
    </source>
</evidence>
<keyword evidence="6" id="KW-0560">Oxidoreductase</keyword>
<dbReference type="GO" id="GO:0019363">
    <property type="term" value="P:pyridine nucleotide biosynthetic process"/>
    <property type="evidence" value="ECO:0007669"/>
    <property type="project" value="UniProtKB-KW"/>
</dbReference>
<dbReference type="InterPro" id="IPR010329">
    <property type="entry name" value="3hydroanth_dOase"/>
</dbReference>
<dbReference type="Gene3D" id="2.60.120.10">
    <property type="entry name" value="Jelly Rolls"/>
    <property type="match status" value="1"/>
</dbReference>
<organism evidence="9 10">
    <name type="scientific">Amycolatopsis balhimycina DSM 5908</name>
    <dbReference type="NCBI Taxonomy" id="1081091"/>
    <lineage>
        <taxon>Bacteria</taxon>
        <taxon>Bacillati</taxon>
        <taxon>Actinomycetota</taxon>
        <taxon>Actinomycetes</taxon>
        <taxon>Pseudonocardiales</taxon>
        <taxon>Pseudonocardiaceae</taxon>
        <taxon>Amycolatopsis</taxon>
    </lineage>
</organism>
<dbReference type="PANTHER" id="PTHR15497:SF1">
    <property type="entry name" value="3-HYDROXYANTHRANILATE 3,4-DIOXYGENASE"/>
    <property type="match status" value="1"/>
</dbReference>
<dbReference type="InterPro" id="IPR011051">
    <property type="entry name" value="RmlC_Cupin_sf"/>
</dbReference>
<dbReference type="InterPro" id="IPR014710">
    <property type="entry name" value="RmlC-like_jellyroll"/>
</dbReference>
<dbReference type="SUPFAM" id="SSF51182">
    <property type="entry name" value="RmlC-like cupins"/>
    <property type="match status" value="1"/>
</dbReference>
<dbReference type="GO" id="GO:0000334">
    <property type="term" value="F:3-hydroxyanthranilate 3,4-dioxygenase activity"/>
    <property type="evidence" value="ECO:0007669"/>
    <property type="project" value="UniProtKB-EC"/>
</dbReference>
<comment type="caution">
    <text evidence="9">The sequence shown here is derived from an EMBL/GenBank/DDBJ whole genome shotgun (WGS) entry which is preliminary data.</text>
</comment>